<evidence type="ECO:0000313" key="2">
    <source>
        <dbReference type="EMBL" id="GBN67459.1"/>
    </source>
</evidence>
<accession>A0A4Y2QWE5</accession>
<keyword evidence="3" id="KW-1185">Reference proteome</keyword>
<gene>
    <name evidence="1" type="ORF">AVEN_265757_1</name>
    <name evidence="2" type="ORF">AVEN_80991_1</name>
</gene>
<dbReference type="PANTHER" id="PTHR47326:SF1">
    <property type="entry name" value="HTH PSQ-TYPE DOMAIN-CONTAINING PROTEIN"/>
    <property type="match status" value="1"/>
</dbReference>
<evidence type="ECO:0000313" key="1">
    <source>
        <dbReference type="EMBL" id="GBN67455.1"/>
    </source>
</evidence>
<dbReference type="PANTHER" id="PTHR47326">
    <property type="entry name" value="TRANSPOSABLE ELEMENT TC3 TRANSPOSASE-LIKE PROTEIN"/>
    <property type="match status" value="1"/>
</dbReference>
<dbReference type="EMBL" id="BGPR01014966">
    <property type="protein sequence ID" value="GBN67455.1"/>
    <property type="molecule type" value="Genomic_DNA"/>
</dbReference>
<dbReference type="EMBL" id="BGPR01014967">
    <property type="protein sequence ID" value="GBN67459.1"/>
    <property type="molecule type" value="Genomic_DNA"/>
</dbReference>
<proteinExistence type="predicted"/>
<protein>
    <submittedName>
        <fullName evidence="1">Uncharacterized protein</fullName>
    </submittedName>
</protein>
<comment type="caution">
    <text evidence="1">The sequence shown here is derived from an EMBL/GenBank/DDBJ whole genome shotgun (WGS) entry which is preliminary data.</text>
</comment>
<name>A0A4Y2QWE5_ARAVE</name>
<sequence>MKLQYTIVLYSIKILPRRGHVMTLQCDLPSRGPHIASCKQHSSCPFSPDLISCDFFLWGYLKSKVYLGGVPTLTTLKDNILRTVLSIPADTLLSAVENAVYRMQCVVHAKGGHIEGSSYVLAEEVFLLNKELWCTVTSSLQPFRQAVHLLYYSY</sequence>
<dbReference type="GO" id="GO:0003676">
    <property type="term" value="F:nucleic acid binding"/>
    <property type="evidence" value="ECO:0007669"/>
    <property type="project" value="InterPro"/>
</dbReference>
<reference evidence="1 3" key="1">
    <citation type="journal article" date="2019" name="Sci. Rep.">
        <title>Orb-weaving spider Araneus ventricosus genome elucidates the spidroin gene catalogue.</title>
        <authorList>
            <person name="Kono N."/>
            <person name="Nakamura H."/>
            <person name="Ohtoshi R."/>
            <person name="Moran D.A.P."/>
            <person name="Shinohara A."/>
            <person name="Yoshida Y."/>
            <person name="Fujiwara M."/>
            <person name="Mori M."/>
            <person name="Tomita M."/>
            <person name="Arakawa K."/>
        </authorList>
    </citation>
    <scope>NUCLEOTIDE SEQUENCE [LARGE SCALE GENOMIC DNA]</scope>
</reference>
<dbReference type="InterPro" id="IPR036397">
    <property type="entry name" value="RNaseH_sf"/>
</dbReference>
<dbReference type="AlphaFoldDB" id="A0A4Y2QWE5"/>
<evidence type="ECO:0000313" key="3">
    <source>
        <dbReference type="Proteomes" id="UP000499080"/>
    </source>
</evidence>
<dbReference type="Proteomes" id="UP000499080">
    <property type="component" value="Unassembled WGS sequence"/>
</dbReference>
<organism evidence="1 3">
    <name type="scientific">Araneus ventricosus</name>
    <name type="common">Orbweaver spider</name>
    <name type="synonym">Epeira ventricosa</name>
    <dbReference type="NCBI Taxonomy" id="182803"/>
    <lineage>
        <taxon>Eukaryota</taxon>
        <taxon>Metazoa</taxon>
        <taxon>Ecdysozoa</taxon>
        <taxon>Arthropoda</taxon>
        <taxon>Chelicerata</taxon>
        <taxon>Arachnida</taxon>
        <taxon>Araneae</taxon>
        <taxon>Araneomorphae</taxon>
        <taxon>Entelegynae</taxon>
        <taxon>Araneoidea</taxon>
        <taxon>Araneidae</taxon>
        <taxon>Araneus</taxon>
    </lineage>
</organism>
<dbReference type="Gene3D" id="3.30.420.10">
    <property type="entry name" value="Ribonuclease H-like superfamily/Ribonuclease H"/>
    <property type="match status" value="1"/>
</dbReference>